<organism evidence="9">
    <name type="scientific">Flavobacterium sp. CFS9</name>
    <dbReference type="NCBI Taxonomy" id="3143118"/>
    <lineage>
        <taxon>Bacteria</taxon>
        <taxon>Pseudomonadati</taxon>
        <taxon>Bacteroidota</taxon>
        <taxon>Flavobacteriia</taxon>
        <taxon>Flavobacteriales</taxon>
        <taxon>Flavobacteriaceae</taxon>
        <taxon>Flavobacterium</taxon>
    </lineage>
</organism>
<dbReference type="RefSeq" id="WP_369617209.1">
    <property type="nucleotide sequence ID" value="NZ_AP031573.1"/>
</dbReference>
<dbReference type="GO" id="GO:0070012">
    <property type="term" value="F:oligopeptidase activity"/>
    <property type="evidence" value="ECO:0007669"/>
    <property type="project" value="TreeGrafter"/>
</dbReference>
<feature type="domain" description="Peptidase S9A N-terminal" evidence="8">
    <location>
        <begin position="27"/>
        <end position="432"/>
    </location>
</feature>
<evidence type="ECO:0000259" key="7">
    <source>
        <dbReference type="Pfam" id="PF00326"/>
    </source>
</evidence>
<sequence>MIRKTTLALLIFITSQTTQAQYQYPATPEHPVVDDYFGTKITDSYRWLEDMKNPEVQKWFKDQGDYTNTVIKKIPGRDALFSRMKEIQSLGGDSYGVVSQLGENYYYTKNKKGESIYKLYFRKGINGAEILLLDPEAFKKGATITDYEVSPDQKKLAITLAENGSEVCELRIMDLESKTFLSDKLTPVWSEFNFDFTPDSKAITYTKMSSGDSNSDDFLKNMKALIHIIGTNPETDKVLASKNNNPNLNILSEQFPDISFSDNYSYIILRIGSTKNEELSFYAPFSELNNIKINWKPLIKFEDEVTSSHIIGDKVFFLSHKNAPNYKIGFIDIKNPDFKKATIVVPETNKVLRRMQKSKNFIYYSLSDGINQDKYQINAKTLQIKMIPLPKGSNGGAALNPRENDNMSFSNNGWITPSTDYDYNALSGKLKKAEQFISSKAYPDYSQQYAVKEIEVPSHDGVMVPLSIIYPKNIKMNGSTPCYITGYGAYGSSSTPYFIGPSLMTLLEQNVVIAIAHVRGGGEKGNEWHKGGMKATKPNTWKDFIACSEYLIKEKYTSPDKLIGNGVSMGGVLIGRAVTERPDLFRVALIEVGCTNAIRMETTPNGPNQIPEIGSLKNKEDVKHILEMDAQNKVKKGEKYPAILLRTGINDPRVSPWEPGKFAATLQNSTGSDKPVLLHVNYANGHFSNDLDITYGDDADMFAFALWQVGNSKFQIK</sequence>
<dbReference type="PRINTS" id="PR00862">
    <property type="entry name" value="PROLIGOPTASE"/>
</dbReference>
<evidence type="ECO:0000256" key="4">
    <source>
        <dbReference type="ARBA" id="ARBA00022801"/>
    </source>
</evidence>
<evidence type="ECO:0000259" key="8">
    <source>
        <dbReference type="Pfam" id="PF02897"/>
    </source>
</evidence>
<dbReference type="InterPro" id="IPR029058">
    <property type="entry name" value="AB_hydrolase_fold"/>
</dbReference>
<keyword evidence="4" id="KW-0378">Hydrolase</keyword>
<comment type="catalytic activity">
    <reaction evidence="1">
        <text>Hydrolysis of Pro-|-Xaa &gt;&gt; Ala-|-Xaa in oligopeptides.</text>
        <dbReference type="EC" id="3.4.21.26"/>
    </reaction>
</comment>
<dbReference type="EC" id="3.4.21.26" evidence="2"/>
<dbReference type="Pfam" id="PF02897">
    <property type="entry name" value="Peptidase_S9_N"/>
    <property type="match status" value="1"/>
</dbReference>
<dbReference type="InterPro" id="IPR023302">
    <property type="entry name" value="Pept_S9A_N"/>
</dbReference>
<feature type="chain" id="PRO_5043456762" description="prolyl oligopeptidase" evidence="6">
    <location>
        <begin position="21"/>
        <end position="717"/>
    </location>
</feature>
<keyword evidence="3" id="KW-0645">Protease</keyword>
<protein>
    <recommendedName>
        <fullName evidence="2">prolyl oligopeptidase</fullName>
        <ecNumber evidence="2">3.4.21.26</ecNumber>
    </recommendedName>
</protein>
<feature type="signal peptide" evidence="6">
    <location>
        <begin position="1"/>
        <end position="20"/>
    </location>
</feature>
<evidence type="ECO:0000256" key="2">
    <source>
        <dbReference type="ARBA" id="ARBA00011897"/>
    </source>
</evidence>
<dbReference type="InterPro" id="IPR051167">
    <property type="entry name" value="Prolyl_oligopep/macrocyclase"/>
</dbReference>
<dbReference type="EMBL" id="AP031573">
    <property type="protein sequence ID" value="BFM41971.1"/>
    <property type="molecule type" value="Genomic_DNA"/>
</dbReference>
<name>A0AAT9GXJ7_9FLAO</name>
<dbReference type="PANTHER" id="PTHR42881">
    <property type="entry name" value="PROLYL ENDOPEPTIDASE"/>
    <property type="match status" value="1"/>
</dbReference>
<evidence type="ECO:0000256" key="3">
    <source>
        <dbReference type="ARBA" id="ARBA00022670"/>
    </source>
</evidence>
<accession>A0AAT9GXJ7</accession>
<dbReference type="Pfam" id="PF00326">
    <property type="entry name" value="Peptidase_S9"/>
    <property type="match status" value="1"/>
</dbReference>
<feature type="domain" description="Peptidase S9 prolyl oligopeptidase catalytic" evidence="7">
    <location>
        <begin position="506"/>
        <end position="710"/>
    </location>
</feature>
<keyword evidence="5" id="KW-0720">Serine protease</keyword>
<dbReference type="InterPro" id="IPR001375">
    <property type="entry name" value="Peptidase_S9_cat"/>
</dbReference>
<dbReference type="SUPFAM" id="SSF53474">
    <property type="entry name" value="alpha/beta-Hydrolases"/>
    <property type="match status" value="1"/>
</dbReference>
<evidence type="ECO:0000256" key="6">
    <source>
        <dbReference type="SAM" id="SignalP"/>
    </source>
</evidence>
<dbReference type="Gene3D" id="3.40.50.1820">
    <property type="entry name" value="alpha/beta hydrolase"/>
    <property type="match status" value="1"/>
</dbReference>
<dbReference type="GO" id="GO:0006508">
    <property type="term" value="P:proteolysis"/>
    <property type="evidence" value="ECO:0007669"/>
    <property type="project" value="UniProtKB-KW"/>
</dbReference>
<dbReference type="Gene3D" id="2.130.10.120">
    <property type="entry name" value="Prolyl oligopeptidase, N-terminal domain"/>
    <property type="match status" value="1"/>
</dbReference>
<dbReference type="AlphaFoldDB" id="A0AAT9GXJ7"/>
<evidence type="ECO:0000256" key="5">
    <source>
        <dbReference type="ARBA" id="ARBA00022825"/>
    </source>
</evidence>
<keyword evidence="6" id="KW-0732">Signal</keyword>
<dbReference type="InterPro" id="IPR002470">
    <property type="entry name" value="Peptidase_S9A"/>
</dbReference>
<dbReference type="SUPFAM" id="SSF50993">
    <property type="entry name" value="Peptidase/esterase 'gauge' domain"/>
    <property type="match status" value="1"/>
</dbReference>
<evidence type="ECO:0000313" key="9">
    <source>
        <dbReference type="EMBL" id="BFM41971.1"/>
    </source>
</evidence>
<dbReference type="PANTHER" id="PTHR42881:SF2">
    <property type="entry name" value="PROLYL ENDOPEPTIDASE"/>
    <property type="match status" value="1"/>
</dbReference>
<proteinExistence type="predicted"/>
<dbReference type="GO" id="GO:0005829">
    <property type="term" value="C:cytosol"/>
    <property type="evidence" value="ECO:0007669"/>
    <property type="project" value="TreeGrafter"/>
</dbReference>
<reference evidence="9" key="1">
    <citation type="submission" date="2024-05" db="EMBL/GenBank/DDBJ databases">
        <title>Whole-Genome Sequence of CFS9, a Potential Fish Probiotic Isolated from the Body Surface of Silurus asotus.</title>
        <authorList>
            <person name="Kojima M."/>
            <person name="Tobioka K."/>
            <person name="Yokota K."/>
            <person name="Nakatani H."/>
            <person name="Hori K."/>
            <person name="Tamaru Y."/>
            <person name="Okazaki F."/>
        </authorList>
    </citation>
    <scope>NUCLEOTIDE SEQUENCE</scope>
    <source>
        <strain evidence="9">CFS9</strain>
    </source>
</reference>
<evidence type="ECO:0000256" key="1">
    <source>
        <dbReference type="ARBA" id="ARBA00001070"/>
    </source>
</evidence>
<dbReference type="GO" id="GO:0004252">
    <property type="term" value="F:serine-type endopeptidase activity"/>
    <property type="evidence" value="ECO:0007669"/>
    <property type="project" value="UniProtKB-EC"/>
</dbReference>
<gene>
    <name evidence="9" type="ORF">CFS9_06120</name>
</gene>